<gene>
    <name evidence="1" type="ORF">AJE_15879</name>
</gene>
<comment type="caution">
    <text evidence="1">The sequence shown here is derived from an EMBL/GenBank/DDBJ whole genome shotgun (WGS) entry which is preliminary data.</text>
</comment>
<name>H3ZIG5_9ALTE</name>
<evidence type="ECO:0000313" key="2">
    <source>
        <dbReference type="Proteomes" id="UP000012046"/>
    </source>
</evidence>
<dbReference type="STRING" id="1129374.AJE_15879"/>
<keyword evidence="2" id="KW-1185">Reference proteome</keyword>
<dbReference type="Proteomes" id="UP000012046">
    <property type="component" value="Unassembled WGS sequence"/>
</dbReference>
<evidence type="ECO:0000313" key="1">
    <source>
        <dbReference type="EMBL" id="EHR39615.1"/>
    </source>
</evidence>
<reference evidence="1 2" key="1">
    <citation type="journal article" date="2012" name="J. Bacteriol.">
        <title>Genome Sequence of Extracellular-Protease-Producing Alishewanella jeotgali Isolated from Traditional Korean Fermented Seafood.</title>
        <authorList>
            <person name="Jung J."/>
            <person name="Chun J."/>
            <person name="Park W."/>
        </authorList>
    </citation>
    <scope>NUCLEOTIDE SEQUENCE [LARGE SCALE GENOMIC DNA]</scope>
    <source>
        <strain evidence="1 2">KCTC 22429</strain>
    </source>
</reference>
<organism evidence="1 2">
    <name type="scientific">Alishewanella jeotgali KCTC 22429</name>
    <dbReference type="NCBI Taxonomy" id="1129374"/>
    <lineage>
        <taxon>Bacteria</taxon>
        <taxon>Pseudomonadati</taxon>
        <taxon>Pseudomonadota</taxon>
        <taxon>Gammaproteobacteria</taxon>
        <taxon>Alteromonadales</taxon>
        <taxon>Alteromonadaceae</taxon>
        <taxon>Alishewanella</taxon>
    </lineage>
</organism>
<dbReference type="RefSeq" id="WP_008951706.1">
    <property type="nucleotide sequence ID" value="NZ_AHTH01000050.1"/>
</dbReference>
<protein>
    <submittedName>
        <fullName evidence="1">Uncharacterized protein</fullName>
    </submittedName>
</protein>
<accession>H3ZIG5</accession>
<sequence>MVSKLLSIAGKAAKAIVMHMAVKYAAELLVKNVIAAAERAAKQTDTDIDDQIVAALKAEQSVIIKLVNTSAKD</sequence>
<dbReference type="AlphaFoldDB" id="H3ZIG5"/>
<dbReference type="EMBL" id="AHTH01000050">
    <property type="protein sequence ID" value="EHR39615.1"/>
    <property type="molecule type" value="Genomic_DNA"/>
</dbReference>
<proteinExistence type="predicted"/>
<dbReference type="PATRIC" id="fig|1129374.4.peg.3149"/>